<evidence type="ECO:0000256" key="8">
    <source>
        <dbReference type="PIRNR" id="PIRNR000111"/>
    </source>
</evidence>
<evidence type="ECO:0000256" key="1">
    <source>
        <dbReference type="ARBA" id="ARBA00001954"/>
    </source>
</evidence>
<dbReference type="InterPro" id="IPR018211">
    <property type="entry name" value="ADH_Fe_CS"/>
</dbReference>
<dbReference type="GO" id="GO:0015976">
    <property type="term" value="P:carbon utilization"/>
    <property type="evidence" value="ECO:0007669"/>
    <property type="project" value="InterPro"/>
</dbReference>
<dbReference type="InterPro" id="IPR015590">
    <property type="entry name" value="Aldehyde_DH_dom"/>
</dbReference>
<evidence type="ECO:0000313" key="13">
    <source>
        <dbReference type="Proteomes" id="UP000014257"/>
    </source>
</evidence>
<dbReference type="AlphaFoldDB" id="A0A8E0I9J6"/>
<dbReference type="InterPro" id="IPR039697">
    <property type="entry name" value="Alcohol_dehydrogenase_Fe"/>
</dbReference>
<comment type="cofactor">
    <cofactor evidence="1">
        <name>Fe(2+)</name>
        <dbReference type="ChEBI" id="CHEBI:29033"/>
    </cofactor>
</comment>
<dbReference type="GO" id="GO:0046872">
    <property type="term" value="F:metal ion binding"/>
    <property type="evidence" value="ECO:0007669"/>
    <property type="project" value="InterPro"/>
</dbReference>
<evidence type="ECO:0000259" key="10">
    <source>
        <dbReference type="Pfam" id="PF00465"/>
    </source>
</evidence>
<reference evidence="12 13" key="1">
    <citation type="journal article" date="2013" name="PLoS ONE">
        <title>Lactobacillus paracasei comparative genomics: towards species pan-genome definition and exploitation of diversity.</title>
        <authorList>
            <person name="Smokvina T."/>
            <person name="Wels M."/>
            <person name="Polka J."/>
            <person name="Chervaux C."/>
            <person name="Brisse S."/>
            <person name="Boekhorst J."/>
            <person name="van Hylckama Vlieg J.E."/>
            <person name="Siezen R.J."/>
        </authorList>
    </citation>
    <scope>NUCLEOTIDE SEQUENCE [LARGE SCALE GENOMIC DNA]</scope>
    <source>
        <strain evidence="12 13">Lpp22</strain>
    </source>
</reference>
<dbReference type="SUPFAM" id="SSF53720">
    <property type="entry name" value="ALDH-like"/>
    <property type="match status" value="1"/>
</dbReference>
<keyword evidence="3" id="KW-0408">Iron</keyword>
<dbReference type="InterPro" id="IPR016163">
    <property type="entry name" value="Ald_DH_C"/>
</dbReference>
<dbReference type="FunFam" id="1.20.1090.10:FF:000001">
    <property type="entry name" value="Aldehyde-alcohol dehydrogenase"/>
    <property type="match status" value="1"/>
</dbReference>
<name>A0A8E0I9J6_LACPA</name>
<evidence type="ECO:0000259" key="11">
    <source>
        <dbReference type="Pfam" id="PF25137"/>
    </source>
</evidence>
<dbReference type="Proteomes" id="UP000014257">
    <property type="component" value="Unassembled WGS sequence"/>
</dbReference>
<dbReference type="InterPro" id="IPR016161">
    <property type="entry name" value="Ald_DH/histidinol_DH"/>
</dbReference>
<dbReference type="GO" id="GO:0006066">
    <property type="term" value="P:alcohol metabolic process"/>
    <property type="evidence" value="ECO:0007669"/>
    <property type="project" value="InterPro"/>
</dbReference>
<proteinExistence type="inferred from homology"/>
<evidence type="ECO:0000259" key="9">
    <source>
        <dbReference type="Pfam" id="PF00171"/>
    </source>
</evidence>
<dbReference type="InterPro" id="IPR034789">
    <property type="entry name" value="AAD_C"/>
</dbReference>
<evidence type="ECO:0000256" key="5">
    <source>
        <dbReference type="ARBA" id="ARBA00023268"/>
    </source>
</evidence>
<comment type="similarity">
    <text evidence="6 8">In the N-terminal section; belongs to the aldehyde dehydrogenase family.</text>
</comment>
<keyword evidence="4" id="KW-0520">NAD</keyword>
<evidence type="ECO:0000256" key="2">
    <source>
        <dbReference type="ARBA" id="ARBA00023002"/>
    </source>
</evidence>
<dbReference type="Gene3D" id="3.40.309.10">
    <property type="entry name" value="Aldehyde Dehydrogenase, Chain A, domain 2"/>
    <property type="match status" value="1"/>
</dbReference>
<dbReference type="GO" id="GO:0008774">
    <property type="term" value="F:acetaldehyde dehydrogenase (acetylating) activity"/>
    <property type="evidence" value="ECO:0007669"/>
    <property type="project" value="UniProtKB-UniRule"/>
</dbReference>
<dbReference type="PANTHER" id="PTHR11496:SF83">
    <property type="entry name" value="HYDROXYACID-OXOACID TRANSHYDROGENASE, MITOCHONDRIAL"/>
    <property type="match status" value="1"/>
</dbReference>
<dbReference type="PIRSF" id="PIRSF000111">
    <property type="entry name" value="ALDH_ADH"/>
    <property type="match status" value="1"/>
</dbReference>
<dbReference type="NCBIfam" id="NF010378">
    <property type="entry name" value="PRK13805.1"/>
    <property type="match status" value="1"/>
</dbReference>
<dbReference type="FunFam" id="3.40.50.1970:FF:000003">
    <property type="entry name" value="Alcohol dehydrogenase, iron-containing"/>
    <property type="match status" value="1"/>
</dbReference>
<feature type="domain" description="Aldehyde dehydrogenase" evidence="9">
    <location>
        <begin position="50"/>
        <end position="443"/>
    </location>
</feature>
<dbReference type="InterPro" id="IPR056798">
    <property type="entry name" value="ADH_Fe_C"/>
</dbReference>
<protein>
    <recommendedName>
        <fullName evidence="8">Aldehyde-alcohol dehydrogenase</fullName>
    </recommendedName>
</protein>
<feature type="domain" description="Alcohol dehydrogenase iron-type/glycerol dehydrogenase GldA" evidence="10">
    <location>
        <begin position="499"/>
        <end position="675"/>
    </location>
</feature>
<keyword evidence="5" id="KW-0511">Multifunctional enzyme</keyword>
<evidence type="ECO:0000256" key="7">
    <source>
        <dbReference type="ARBA" id="ARBA00035645"/>
    </source>
</evidence>
<organism evidence="12 13">
    <name type="scientific">Lacticaseibacillus paracasei subsp. paracasei Lpp22</name>
    <dbReference type="NCBI Taxonomy" id="1256221"/>
    <lineage>
        <taxon>Bacteria</taxon>
        <taxon>Bacillati</taxon>
        <taxon>Bacillota</taxon>
        <taxon>Bacilli</taxon>
        <taxon>Lactobacillales</taxon>
        <taxon>Lactobacillaceae</taxon>
        <taxon>Lacticaseibacillus</taxon>
    </lineage>
</organism>
<dbReference type="InterPro" id="IPR012079">
    <property type="entry name" value="Bifunc_Ald-ADH"/>
</dbReference>
<dbReference type="SUPFAM" id="SSF56796">
    <property type="entry name" value="Dehydroquinate synthase-like"/>
    <property type="match status" value="1"/>
</dbReference>
<gene>
    <name evidence="12" type="ORF">Lpp22_1952</name>
</gene>
<dbReference type="Gene3D" id="1.20.1090.10">
    <property type="entry name" value="Dehydroquinate synthase-like - alpha domain"/>
    <property type="match status" value="1"/>
</dbReference>
<dbReference type="Pfam" id="PF00171">
    <property type="entry name" value="Aldedh"/>
    <property type="match status" value="1"/>
</dbReference>
<evidence type="ECO:0000313" key="12">
    <source>
        <dbReference type="EMBL" id="EPC25877.1"/>
    </source>
</evidence>
<dbReference type="Pfam" id="PF25137">
    <property type="entry name" value="ADH_Fe_C"/>
    <property type="match status" value="1"/>
</dbReference>
<dbReference type="InterPro" id="IPR016162">
    <property type="entry name" value="Ald_DH_N"/>
</dbReference>
<evidence type="ECO:0000256" key="3">
    <source>
        <dbReference type="ARBA" id="ARBA00023004"/>
    </source>
</evidence>
<feature type="domain" description="Fe-containing alcohol dehydrogenase-like C-terminal" evidence="11">
    <location>
        <begin position="688"/>
        <end position="892"/>
    </location>
</feature>
<keyword evidence="2 8" id="KW-0560">Oxidoreductase</keyword>
<dbReference type="GO" id="GO:0004022">
    <property type="term" value="F:alcohol dehydrogenase (NAD+) activity"/>
    <property type="evidence" value="ECO:0007669"/>
    <property type="project" value="UniProtKB-UniRule"/>
</dbReference>
<comment type="similarity">
    <text evidence="7 8">In the C-terminal section; belongs to the iron-containing alcohol dehydrogenase family.</text>
</comment>
<sequence length="903" mass="98735">MKKFTKIVYKITKTGYDVLVKWLTKKFRKTLGGKLMLKNTAKTATEVDVKSMVDELVANAHAALKIMKTFDQEKIDHIVHRMAIAGLDHHMELAKLAVDETGRGVWEDKAIKNMFATEEIWHSIKNNKTVGVINEDKQRGLVSIAEPIGVIAGVTPVTNPTSTTMFKSEIAIKTRNPIIFAFHPGAQKSSARALEVIRDEAEKAGLPKGALQYIPVPSMDATKALMDHPSIATILATGGPGMVKSAYSSGKPALGVGAGNAPAYIETSANIKQAVNDLVLSKSFDNGMICASEQGVIIDSSIYDDVKKEFEAQGAYFVKQKDMKKFESTVINLEKQSVNPRIVGQSPKQIAEWAGITIPDNTTILIAELKGVGEKYPLSREKLSPVLAMVKADGHEDAFKKCETMLDIGGLGHTAVIHTADDELALKYADAMQACRILINTPSSVGGIGDLYNEMIPSLTLGCGSYGGNSISHNVGTVDLLNIKTMAKRRNNMQWMKLPPKIYFEKNSVRYLEHMEGIKRAFIVADRSMEKLGFVKIVEDVLARRENPVQVQTFVDVEPDPSTDTVFKGTDIMRSFGPDTVIAIGGGSVMDAAKGMCLFNDAGDADFFGAKQKFLDIRKRTYTFPNLNKTKLVCIPTTSGTGSEVTPFAVITDSKAGIKYPLADYALTPDIAIVDSQFIESVPPVVVADSGLDVLCHATESYVSTMATHYTKGLSLEAIKLVFENLEKSYHGDVEAKSKMHDASTIAGMAFANALLGINHSIAHKIGQAFHLPHGRCIAITMPHVIRFNASQPKKRAIWAKYSYFRANEDYAEIARYLGLPGKTTDELVESYVQAFVKLAHSVGVKLSLKEQGVKKADLDKQVDRLAELAYEDNCTVTNPQEPLIGDLKHIILDEYEGTESTF</sequence>
<dbReference type="CDD" id="cd07122">
    <property type="entry name" value="ALDH_F20_ACDH"/>
    <property type="match status" value="1"/>
</dbReference>
<comment type="caution">
    <text evidence="12">The sequence shown here is derived from an EMBL/GenBank/DDBJ whole genome shotgun (WGS) entry which is preliminary data.</text>
</comment>
<dbReference type="PROSITE" id="PS00913">
    <property type="entry name" value="ADH_IRON_1"/>
    <property type="match status" value="1"/>
</dbReference>
<dbReference type="EMBL" id="ANMI01000180">
    <property type="protein sequence ID" value="EPC25877.1"/>
    <property type="molecule type" value="Genomic_DNA"/>
</dbReference>
<dbReference type="Pfam" id="PF00465">
    <property type="entry name" value="Fe-ADH"/>
    <property type="match status" value="1"/>
</dbReference>
<evidence type="ECO:0000256" key="6">
    <source>
        <dbReference type="ARBA" id="ARBA00035641"/>
    </source>
</evidence>
<dbReference type="InterPro" id="IPR001670">
    <property type="entry name" value="ADH_Fe/GldA"/>
</dbReference>
<dbReference type="CDD" id="cd08178">
    <property type="entry name" value="AAD_C"/>
    <property type="match status" value="1"/>
</dbReference>
<dbReference type="Gene3D" id="3.40.605.10">
    <property type="entry name" value="Aldehyde Dehydrogenase, Chain A, domain 1"/>
    <property type="match status" value="1"/>
</dbReference>
<dbReference type="PANTHER" id="PTHR11496">
    <property type="entry name" value="ALCOHOL DEHYDROGENASE"/>
    <property type="match status" value="1"/>
</dbReference>
<accession>A0A8E0I9J6</accession>
<dbReference type="Gene3D" id="3.40.50.1970">
    <property type="match status" value="1"/>
</dbReference>
<evidence type="ECO:0000256" key="4">
    <source>
        <dbReference type="ARBA" id="ARBA00023027"/>
    </source>
</evidence>